<dbReference type="AlphaFoldDB" id="A0A7J6QRM1"/>
<proteinExistence type="predicted"/>
<accession>A0A7J6QRM1</accession>
<protein>
    <submittedName>
        <fullName evidence="2">Uncharacterized protein</fullName>
    </submittedName>
</protein>
<keyword evidence="1" id="KW-0472">Membrane</keyword>
<evidence type="ECO:0000313" key="2">
    <source>
        <dbReference type="EMBL" id="KAF4711204.1"/>
    </source>
</evidence>
<keyword evidence="1" id="KW-0812">Transmembrane</keyword>
<gene>
    <name evidence="2" type="ORF">FOZ62_017430</name>
</gene>
<evidence type="ECO:0000313" key="3">
    <source>
        <dbReference type="Proteomes" id="UP000574390"/>
    </source>
</evidence>
<reference evidence="2 3" key="1">
    <citation type="submission" date="2020-04" db="EMBL/GenBank/DDBJ databases">
        <title>Perkinsus olseni comparative genomics.</title>
        <authorList>
            <person name="Bogema D.R."/>
        </authorList>
    </citation>
    <scope>NUCLEOTIDE SEQUENCE [LARGE SCALE GENOMIC DNA]</scope>
    <source>
        <strain evidence="2">ATCC PRA-205</strain>
    </source>
</reference>
<keyword evidence="1" id="KW-1133">Transmembrane helix</keyword>
<comment type="caution">
    <text evidence="2">The sequence shown here is derived from an EMBL/GenBank/DDBJ whole genome shotgun (WGS) entry which is preliminary data.</text>
</comment>
<sequence length="75" mass="8792">SWQWCSSTRTRRRRSELILMSSWQTLMTMTLWPWMTSMALLLQDPETREACRVASSETFCLPLHRPLLGSPPPLQ</sequence>
<name>A0A7J6QRM1_PEROL</name>
<evidence type="ECO:0000256" key="1">
    <source>
        <dbReference type="SAM" id="Phobius"/>
    </source>
</evidence>
<feature type="transmembrane region" description="Helical" evidence="1">
    <location>
        <begin position="17"/>
        <end position="35"/>
    </location>
</feature>
<feature type="non-terminal residue" evidence="2">
    <location>
        <position position="1"/>
    </location>
</feature>
<dbReference type="Proteomes" id="UP000574390">
    <property type="component" value="Unassembled WGS sequence"/>
</dbReference>
<dbReference type="EMBL" id="JABANM010027499">
    <property type="protein sequence ID" value="KAF4711204.1"/>
    <property type="molecule type" value="Genomic_DNA"/>
</dbReference>
<organism evidence="2 3">
    <name type="scientific">Perkinsus olseni</name>
    <name type="common">Perkinsus atlanticus</name>
    <dbReference type="NCBI Taxonomy" id="32597"/>
    <lineage>
        <taxon>Eukaryota</taxon>
        <taxon>Sar</taxon>
        <taxon>Alveolata</taxon>
        <taxon>Perkinsozoa</taxon>
        <taxon>Perkinsea</taxon>
        <taxon>Perkinsida</taxon>
        <taxon>Perkinsidae</taxon>
        <taxon>Perkinsus</taxon>
    </lineage>
</organism>
<feature type="non-terminal residue" evidence="2">
    <location>
        <position position="75"/>
    </location>
</feature>